<dbReference type="Gene3D" id="3.40.30.10">
    <property type="entry name" value="Glutaredoxin"/>
    <property type="match status" value="1"/>
</dbReference>
<comment type="caution">
    <text evidence="2">The sequence shown here is derived from an EMBL/GenBank/DDBJ whole genome shotgun (WGS) entry which is preliminary data.</text>
</comment>
<dbReference type="PROSITE" id="PS51352">
    <property type="entry name" value="THIOREDOXIN_2"/>
    <property type="match status" value="1"/>
</dbReference>
<accession>A0ABT8R5V9</accession>
<gene>
    <name evidence="2" type="ORF">Q0590_14525</name>
</gene>
<protein>
    <submittedName>
        <fullName evidence="2">TlpA disulfide reductase family protein</fullName>
    </submittedName>
</protein>
<dbReference type="SUPFAM" id="SSF52833">
    <property type="entry name" value="Thioredoxin-like"/>
    <property type="match status" value="1"/>
</dbReference>
<evidence type="ECO:0000313" key="3">
    <source>
        <dbReference type="Proteomes" id="UP001168528"/>
    </source>
</evidence>
<proteinExistence type="predicted"/>
<reference evidence="2" key="1">
    <citation type="submission" date="2023-07" db="EMBL/GenBank/DDBJ databases">
        <title>The genome sequence of Rhodocytophaga aerolata KACC 12507.</title>
        <authorList>
            <person name="Zhang X."/>
        </authorList>
    </citation>
    <scope>NUCLEOTIDE SEQUENCE</scope>
    <source>
        <strain evidence="2">KACC 12507</strain>
    </source>
</reference>
<sequence>MKKIWKSEITSWAVMLTVILTLYLTGLHTEVIGRVQQVFLSTGLLKPSVDHSLQELPAQVQQPIYDIPLAKLNGEKVNMKDFAGKVVFINLWATWCPPCIAEMPSIHKLYEQIDTSHIQFVMLTLDEDLEKAKKFIDRKGYTFPVYATTQEMPSAFATSSIPTTFVLSPNGKIVLRKEGMAKYNTEEFKNFLTDLSKSAK</sequence>
<dbReference type="PANTHER" id="PTHR42852:SF17">
    <property type="entry name" value="THIOREDOXIN-LIKE PROTEIN HI_1115"/>
    <property type="match status" value="1"/>
</dbReference>
<dbReference type="InterPro" id="IPR050553">
    <property type="entry name" value="Thioredoxin_ResA/DsbE_sf"/>
</dbReference>
<feature type="domain" description="Thioredoxin" evidence="1">
    <location>
        <begin position="58"/>
        <end position="197"/>
    </location>
</feature>
<dbReference type="Pfam" id="PF08534">
    <property type="entry name" value="Redoxin"/>
    <property type="match status" value="1"/>
</dbReference>
<dbReference type="EMBL" id="JAUKPO010000007">
    <property type="protein sequence ID" value="MDO1447480.1"/>
    <property type="molecule type" value="Genomic_DNA"/>
</dbReference>
<evidence type="ECO:0000313" key="2">
    <source>
        <dbReference type="EMBL" id="MDO1447480.1"/>
    </source>
</evidence>
<dbReference type="Proteomes" id="UP001168528">
    <property type="component" value="Unassembled WGS sequence"/>
</dbReference>
<dbReference type="CDD" id="cd02966">
    <property type="entry name" value="TlpA_like_family"/>
    <property type="match status" value="1"/>
</dbReference>
<dbReference type="InterPro" id="IPR013740">
    <property type="entry name" value="Redoxin"/>
</dbReference>
<dbReference type="InterPro" id="IPR013766">
    <property type="entry name" value="Thioredoxin_domain"/>
</dbReference>
<organism evidence="2 3">
    <name type="scientific">Rhodocytophaga aerolata</name>
    <dbReference type="NCBI Taxonomy" id="455078"/>
    <lineage>
        <taxon>Bacteria</taxon>
        <taxon>Pseudomonadati</taxon>
        <taxon>Bacteroidota</taxon>
        <taxon>Cytophagia</taxon>
        <taxon>Cytophagales</taxon>
        <taxon>Rhodocytophagaceae</taxon>
        <taxon>Rhodocytophaga</taxon>
    </lineage>
</organism>
<dbReference type="RefSeq" id="WP_302038284.1">
    <property type="nucleotide sequence ID" value="NZ_JAUKPO010000007.1"/>
</dbReference>
<evidence type="ECO:0000259" key="1">
    <source>
        <dbReference type="PROSITE" id="PS51352"/>
    </source>
</evidence>
<dbReference type="InterPro" id="IPR036249">
    <property type="entry name" value="Thioredoxin-like_sf"/>
</dbReference>
<dbReference type="PANTHER" id="PTHR42852">
    <property type="entry name" value="THIOL:DISULFIDE INTERCHANGE PROTEIN DSBE"/>
    <property type="match status" value="1"/>
</dbReference>
<keyword evidence="3" id="KW-1185">Reference proteome</keyword>
<name>A0ABT8R5V9_9BACT</name>